<dbReference type="EMBL" id="CP044463">
    <property type="protein sequence ID" value="QIC66379.1"/>
    <property type="molecule type" value="Genomic_DNA"/>
</dbReference>
<reference evidence="2 3" key="1">
    <citation type="submission" date="2019-09" db="EMBL/GenBank/DDBJ databases">
        <title>Non-baumannii Acinetobacter spp. carrying blaNDM-1 isolated in China.</title>
        <authorList>
            <person name="Cui C."/>
            <person name="Chen C."/>
            <person name="Sun J."/>
            <person name="Liu Y."/>
        </authorList>
    </citation>
    <scope>NUCLEOTIDE SEQUENCE [LARGE SCALE GENOMIC DNA]</scope>
    <source>
        <strain evidence="2 3">HZE23-1</strain>
    </source>
</reference>
<evidence type="ECO:0000313" key="2">
    <source>
        <dbReference type="EMBL" id="QIC66379.1"/>
    </source>
</evidence>
<feature type="signal peptide" evidence="1">
    <location>
        <begin position="1"/>
        <end position="21"/>
    </location>
</feature>
<dbReference type="RefSeq" id="WP_163170898.1">
    <property type="nucleotide sequence ID" value="NZ_CP044463.1"/>
</dbReference>
<proteinExistence type="predicted"/>
<evidence type="ECO:0000313" key="3">
    <source>
        <dbReference type="Proteomes" id="UP000503505"/>
    </source>
</evidence>
<keyword evidence="1" id="KW-0732">Signal</keyword>
<feature type="chain" id="PRO_5042256290" description="Lipoprotein" evidence="1">
    <location>
        <begin position="22"/>
        <end position="209"/>
    </location>
</feature>
<accession>A0AAE6WUG9</accession>
<gene>
    <name evidence="2" type="ORF">FSC10_02900</name>
</gene>
<dbReference type="PROSITE" id="PS51257">
    <property type="entry name" value="PROKAR_LIPOPROTEIN"/>
    <property type="match status" value="1"/>
</dbReference>
<evidence type="ECO:0000256" key="1">
    <source>
        <dbReference type="SAM" id="SignalP"/>
    </source>
</evidence>
<organism evidence="2 3">
    <name type="scientific">Acinetobacter schindleri</name>
    <dbReference type="NCBI Taxonomy" id="108981"/>
    <lineage>
        <taxon>Bacteria</taxon>
        <taxon>Pseudomonadati</taxon>
        <taxon>Pseudomonadota</taxon>
        <taxon>Gammaproteobacteria</taxon>
        <taxon>Moraxellales</taxon>
        <taxon>Moraxellaceae</taxon>
        <taxon>Acinetobacter</taxon>
    </lineage>
</organism>
<sequence>MKAMTKIIVLGASVLSMGALTACQSTKHAPSEDHPQMMKHHQDYKGRHLTAEQREQFKQMRAQRMQLHKQMQQACDNKAVGSAVQVKAGDKTIDGTCQISFKVDRKDMKAARGEFRGMKGEHRPTRGDFRGALNRGEALTDAQRVEMVKQFDQRLAQRQAQQKAVVQACQGKKDGTAVQIKIGEKIINGQCHVRFQPNAPVKAPAVKAS</sequence>
<dbReference type="AlphaFoldDB" id="A0AAE6WUG9"/>
<protein>
    <recommendedName>
        <fullName evidence="4">Lipoprotein</fullName>
    </recommendedName>
</protein>
<dbReference type="Proteomes" id="UP000503505">
    <property type="component" value="Chromosome"/>
</dbReference>
<evidence type="ECO:0008006" key="4">
    <source>
        <dbReference type="Google" id="ProtNLM"/>
    </source>
</evidence>
<name>A0AAE6WUG9_9GAMM</name>